<evidence type="ECO:0000313" key="7">
    <source>
        <dbReference type="Proteomes" id="UP000663873"/>
    </source>
</evidence>
<protein>
    <recommendedName>
        <fullName evidence="1">PiggyBac transposable element-derived protein domain-containing protein</fullName>
    </recommendedName>
</protein>
<proteinExistence type="predicted"/>
<comment type="caution">
    <text evidence="2">The sequence shown here is derived from an EMBL/GenBank/DDBJ whole genome shotgun (WGS) entry which is preliminary data.</text>
</comment>
<name>A0A817LMD7_9BILA</name>
<dbReference type="EMBL" id="CAJNXB010000108">
    <property type="protein sequence ID" value="CAF3021230.1"/>
    <property type="molecule type" value="Genomic_DNA"/>
</dbReference>
<dbReference type="Proteomes" id="UP000663873">
    <property type="component" value="Unassembled WGS sequence"/>
</dbReference>
<dbReference type="AlphaFoldDB" id="A0A817LMD7"/>
<feature type="domain" description="PiggyBac transposable element-derived protein" evidence="1">
    <location>
        <begin position="115"/>
        <end position="181"/>
    </location>
</feature>
<dbReference type="EMBL" id="CAJOBP010004315">
    <property type="protein sequence ID" value="CAF4436391.1"/>
    <property type="molecule type" value="Genomic_DNA"/>
</dbReference>
<evidence type="ECO:0000259" key="1">
    <source>
        <dbReference type="Pfam" id="PF13843"/>
    </source>
</evidence>
<accession>A0A817LMD7</accession>
<evidence type="ECO:0000313" key="2">
    <source>
        <dbReference type="EMBL" id="CAF3021230.1"/>
    </source>
</evidence>
<feature type="domain" description="PiggyBac transposable element-derived protein" evidence="1">
    <location>
        <begin position="185"/>
        <end position="272"/>
    </location>
</feature>
<dbReference type="InterPro" id="IPR029526">
    <property type="entry name" value="PGBD"/>
</dbReference>
<dbReference type="GO" id="GO:0043565">
    <property type="term" value="F:sequence-specific DNA binding"/>
    <property type="evidence" value="ECO:0007669"/>
    <property type="project" value="TreeGrafter"/>
</dbReference>
<dbReference type="Proteomes" id="UP000663825">
    <property type="component" value="Unassembled WGS sequence"/>
</dbReference>
<dbReference type="OrthoDB" id="10057240at2759"/>
<dbReference type="PANTHER" id="PTHR47055">
    <property type="entry name" value="DDE_TNP_1_7 DOMAIN-CONTAINING PROTEIN"/>
    <property type="match status" value="1"/>
</dbReference>
<dbReference type="Proteomes" id="UP000663872">
    <property type="component" value="Unassembled WGS sequence"/>
</dbReference>
<gene>
    <name evidence="3" type="ORF">GRG538_LOCUS25177</name>
    <name evidence="5" type="ORF">QYT958_LOCUS21884</name>
    <name evidence="2" type="ORF">TIS948_LOCUS2458</name>
    <name evidence="4" type="ORF">UJA718_LOCUS21740</name>
</gene>
<dbReference type="Pfam" id="PF13843">
    <property type="entry name" value="DDE_Tnp_1_7"/>
    <property type="match status" value="2"/>
</dbReference>
<evidence type="ECO:0000313" key="3">
    <source>
        <dbReference type="EMBL" id="CAF3650578.1"/>
    </source>
</evidence>
<keyword evidence="7" id="KW-1185">Reference proteome</keyword>
<dbReference type="EMBL" id="CAJNYT010004291">
    <property type="protein sequence ID" value="CAF3650578.1"/>
    <property type="molecule type" value="Genomic_DNA"/>
</dbReference>
<dbReference type="Proteomes" id="UP000663848">
    <property type="component" value="Unassembled WGS sequence"/>
</dbReference>
<evidence type="ECO:0000313" key="4">
    <source>
        <dbReference type="EMBL" id="CAF4436391.1"/>
    </source>
</evidence>
<organism evidence="2 6">
    <name type="scientific">Rotaria socialis</name>
    <dbReference type="NCBI Taxonomy" id="392032"/>
    <lineage>
        <taxon>Eukaryota</taxon>
        <taxon>Metazoa</taxon>
        <taxon>Spiralia</taxon>
        <taxon>Gnathifera</taxon>
        <taxon>Rotifera</taxon>
        <taxon>Eurotatoria</taxon>
        <taxon>Bdelloidea</taxon>
        <taxon>Philodinida</taxon>
        <taxon>Philodinidae</taxon>
        <taxon>Rotaria</taxon>
    </lineage>
</organism>
<reference evidence="2" key="1">
    <citation type="submission" date="2021-02" db="EMBL/GenBank/DDBJ databases">
        <authorList>
            <person name="Nowell W R."/>
        </authorList>
    </citation>
    <scope>NUCLEOTIDE SEQUENCE</scope>
</reference>
<dbReference type="EMBL" id="CAJOBR010004075">
    <property type="protein sequence ID" value="CAF4765818.1"/>
    <property type="molecule type" value="Genomic_DNA"/>
</dbReference>
<dbReference type="InterPro" id="IPR052638">
    <property type="entry name" value="PiggyBac_TE-derived"/>
</dbReference>
<sequence length="313" mass="36106">MAYYDGTYSDSEDDFVSYILITDEDDKYYSGYNNDSRSDIGDVNFDVCNVTVTQGSDVSNTFDDEDNQNVIDDSLTDDSEAEMWSGTPLNPKLPNYDGKLRPSDNISLHFPKSPSPIDVFRLFFTPDITGYIVDQSNLYRMQNKLLHQYPMTEDDFYCLIGFLYYSSVVPLPSKSDYWSNYCRQAEKIEPLIRLFNEVCLTTVQSETNISIDEQMVGYRGKQHQKPTKRGFIFWTRCGVTGFVYEIKLYRGSKEICSNKTPSMQLQRLLRSTTAVYDEEKRIEDENNENLRQFGSSGMIISNFLEHIPLGSRV</sequence>
<evidence type="ECO:0000313" key="6">
    <source>
        <dbReference type="Proteomes" id="UP000663825"/>
    </source>
</evidence>
<evidence type="ECO:0000313" key="5">
    <source>
        <dbReference type="EMBL" id="CAF4765818.1"/>
    </source>
</evidence>
<dbReference type="PANTHER" id="PTHR47055:SF3">
    <property type="entry name" value="PHORBOL-ESTER_DAG-TYPE DOMAIN-CONTAINING PROTEIN"/>
    <property type="match status" value="1"/>
</dbReference>